<sequence>MNNVQINDRVHSKSGRDGTTVETTSTRKRKREHACVQDSLSKTFIIEPCLSSIHKTPFTLTSVAILYRSQVPLSFISVQSHNCPSLPALFTAYIDALEPSDDVEDTSSSGVRILVARADIDNRFYAIERIRCATYALCKLATQVTERVISEMLSGDTDITSNLVGPRNVGVETASQWWKRAVMTRIEKSEQPPAKRPRVSMGQSLIQPIVDTLTHSTPGYTLTSAPPGVRYVQDPSNLMEPQLRAEQVFENVVSQYLEAIYTSKTSLAYFAKGPLSRARAAFSSDHGSSLSSLALPQLTEFLRSITLPLTIMEKKYREKLPGMIKELPLLVLSENENAISPVGMKKKKKAKKIKSDKDGLLPSEDEYVKRWWFSKELTLSYTQDPSSGEQFAKNRLAELRFRETLAQLIIILEILALEASPSFQASNTQVQEANTKTQTQGVTEASTSRKKRAKRPQDLNLILDILVDKLCIWQSVDESEGCLHTAGKSSAALDAGGVVSSTSEERTNDRLRNFCVEVIIPFYMSRLPEQGTMINRKMGGPSAASPVKRPSTKTSASRAPGEVEVRNGGSKNPRRPLQRIATDTANKTQPWQPILSRSATDPVVLPDLKRESSEVPLSTIPFYDSQIKSGSRGAMAQYSRMSRQEVDFSAISAATEAKLKRKAAIEEELKHAISTLKKPNRDMAVKELADSADQRNQAASHRSRKPTTTTRKLFDRVQVTATPRRVKKITKLVQQTPHRASLGDSGYGHAPSSDDVRIQNSAVRPSTSLETDIRPLRALRTLASETNPSVQETPSRRLSKTVHFTQLRGDNSANITAVDQTPSKRRRVIEHPSSPSFIRKTTVAMASSVAFAATPKSKKIVDIVETPESKGFAAGIPSDVGGADADDGDIFKTLGWDDDNGGLL</sequence>
<gene>
    <name evidence="3" type="ORF">M501DRAFT_927613</name>
</gene>
<dbReference type="GO" id="GO:0031261">
    <property type="term" value="C:DNA replication preinitiation complex"/>
    <property type="evidence" value="ECO:0007669"/>
    <property type="project" value="TreeGrafter"/>
</dbReference>
<dbReference type="EMBL" id="MU006090">
    <property type="protein sequence ID" value="KAF2842554.1"/>
    <property type="molecule type" value="Genomic_DNA"/>
</dbReference>
<keyword evidence="4" id="KW-1185">Reference proteome</keyword>
<feature type="compositionally biased region" description="Polar residues" evidence="1">
    <location>
        <begin position="694"/>
        <end position="711"/>
    </location>
</feature>
<feature type="compositionally biased region" description="Polar residues" evidence="1">
    <location>
        <begin position="428"/>
        <end position="446"/>
    </location>
</feature>
<dbReference type="AlphaFoldDB" id="A0A9P4SHV2"/>
<proteinExistence type="predicted"/>
<comment type="caution">
    <text evidence="3">The sequence shown here is derived from an EMBL/GenBank/DDBJ whole genome shotgun (WGS) entry which is preliminary data.</text>
</comment>
<feature type="region of interest" description="Disordered" evidence="1">
    <location>
        <begin position="536"/>
        <end position="581"/>
    </location>
</feature>
<evidence type="ECO:0000313" key="3">
    <source>
        <dbReference type="EMBL" id="KAF2842554.1"/>
    </source>
</evidence>
<dbReference type="Gene3D" id="1.20.58.2130">
    <property type="match status" value="1"/>
</dbReference>
<dbReference type="PANTHER" id="PTHR28067">
    <property type="entry name" value="DNA REPLICATION REGULATOR SLD3"/>
    <property type="match status" value="1"/>
</dbReference>
<accession>A0A9P4SHV2</accession>
<feature type="domain" description="DNA replication regulator Sld3 C-terminal" evidence="2">
    <location>
        <begin position="248"/>
        <end position="796"/>
    </location>
</feature>
<dbReference type="GO" id="GO:0006270">
    <property type="term" value="P:DNA replication initiation"/>
    <property type="evidence" value="ECO:0007669"/>
    <property type="project" value="InterPro"/>
</dbReference>
<dbReference type="PANTHER" id="PTHR28067:SF1">
    <property type="entry name" value="DNA REPLICATION REGULATOR SLD3"/>
    <property type="match status" value="1"/>
</dbReference>
<feature type="region of interest" description="Disordered" evidence="1">
    <location>
        <begin position="687"/>
        <end position="712"/>
    </location>
</feature>
<dbReference type="Pfam" id="PF08639">
    <property type="entry name" value="Sld3_STD"/>
    <property type="match status" value="1"/>
</dbReference>
<dbReference type="InterPro" id="IPR013948">
    <property type="entry name" value="DNA_replication_reg_Sld3_C"/>
</dbReference>
<name>A0A9P4SHV2_9PEZI</name>
<organism evidence="3 4">
    <name type="scientific">Patellaria atrata CBS 101060</name>
    <dbReference type="NCBI Taxonomy" id="1346257"/>
    <lineage>
        <taxon>Eukaryota</taxon>
        <taxon>Fungi</taxon>
        <taxon>Dikarya</taxon>
        <taxon>Ascomycota</taxon>
        <taxon>Pezizomycotina</taxon>
        <taxon>Dothideomycetes</taxon>
        <taxon>Dothideomycetes incertae sedis</taxon>
        <taxon>Patellariales</taxon>
        <taxon>Patellariaceae</taxon>
        <taxon>Patellaria</taxon>
    </lineage>
</organism>
<protein>
    <recommendedName>
        <fullName evidence="2">DNA replication regulator Sld3 C-terminal domain-containing protein</fullName>
    </recommendedName>
</protein>
<feature type="region of interest" description="Disordered" evidence="1">
    <location>
        <begin position="428"/>
        <end position="453"/>
    </location>
</feature>
<dbReference type="Proteomes" id="UP000799429">
    <property type="component" value="Unassembled WGS sequence"/>
</dbReference>
<reference evidence="3" key="1">
    <citation type="journal article" date="2020" name="Stud. Mycol.">
        <title>101 Dothideomycetes genomes: a test case for predicting lifestyles and emergence of pathogens.</title>
        <authorList>
            <person name="Haridas S."/>
            <person name="Albert R."/>
            <person name="Binder M."/>
            <person name="Bloem J."/>
            <person name="Labutti K."/>
            <person name="Salamov A."/>
            <person name="Andreopoulos B."/>
            <person name="Baker S."/>
            <person name="Barry K."/>
            <person name="Bills G."/>
            <person name="Bluhm B."/>
            <person name="Cannon C."/>
            <person name="Castanera R."/>
            <person name="Culley D."/>
            <person name="Daum C."/>
            <person name="Ezra D."/>
            <person name="Gonzalez J."/>
            <person name="Henrissat B."/>
            <person name="Kuo A."/>
            <person name="Liang C."/>
            <person name="Lipzen A."/>
            <person name="Lutzoni F."/>
            <person name="Magnuson J."/>
            <person name="Mondo S."/>
            <person name="Nolan M."/>
            <person name="Ohm R."/>
            <person name="Pangilinan J."/>
            <person name="Park H.-J."/>
            <person name="Ramirez L."/>
            <person name="Alfaro M."/>
            <person name="Sun H."/>
            <person name="Tritt A."/>
            <person name="Yoshinaga Y."/>
            <person name="Zwiers L.-H."/>
            <person name="Turgeon B."/>
            <person name="Goodwin S."/>
            <person name="Spatafora J."/>
            <person name="Crous P."/>
            <person name="Grigoriev I."/>
        </authorList>
    </citation>
    <scope>NUCLEOTIDE SEQUENCE</scope>
    <source>
        <strain evidence="3">CBS 101060</strain>
    </source>
</reference>
<evidence type="ECO:0000259" key="2">
    <source>
        <dbReference type="Pfam" id="PF08639"/>
    </source>
</evidence>
<dbReference type="InterPro" id="IPR042511">
    <property type="entry name" value="Sld3"/>
</dbReference>
<evidence type="ECO:0000256" key="1">
    <source>
        <dbReference type="SAM" id="MobiDB-lite"/>
    </source>
</evidence>
<evidence type="ECO:0000313" key="4">
    <source>
        <dbReference type="Proteomes" id="UP000799429"/>
    </source>
</evidence>
<feature type="region of interest" description="Disordered" evidence="1">
    <location>
        <begin position="1"/>
        <end position="30"/>
    </location>
</feature>
<dbReference type="OrthoDB" id="5395343at2759"/>